<keyword evidence="2" id="KW-1185">Reference proteome</keyword>
<dbReference type="STRING" id="1927124.BST13_24495"/>
<dbReference type="InterPro" id="IPR009078">
    <property type="entry name" value="Ferritin-like_SF"/>
</dbReference>
<evidence type="ECO:0000313" key="1">
    <source>
        <dbReference type="EMBL" id="ORA31752.1"/>
    </source>
</evidence>
<sequence length="321" mass="36671">MSSAAVLPTHEDLSDIPRERYHRLLARLSHLSVTHHFDAYGDIDWDATELAIDPTDPRWELPADDPLASTTWYQALPQETRARIGLDRVATMMKTGLDFERVLKRGLLDFADTLPSGSPEFRYAYHEVIEEAQHSLMFQEFVNRTGFQARGLGRLTSLGGRFISTLGRRFPPLFFVFVLGGEEPIDYVQRKVLRSERELHPLLERVMYIHVVEEARHLSFAQSYLRTRVPSLGRFAKARLAIGAPVILAVMARMMLRPSRQLAREHGIPARVLRDAYRGNREQRAETIASIRRVRRLCEDLGLLTGGYARLWRALGLDDAA</sequence>
<dbReference type="InterPro" id="IPR012348">
    <property type="entry name" value="RNR-like"/>
</dbReference>
<dbReference type="EMBL" id="MVHF01000029">
    <property type="protein sequence ID" value="ORA31752.1"/>
    <property type="molecule type" value="Genomic_DNA"/>
</dbReference>
<organism evidence="1 2">
    <name type="scientific">Mycobacterium aquaticum</name>
    <dbReference type="NCBI Taxonomy" id="1927124"/>
    <lineage>
        <taxon>Bacteria</taxon>
        <taxon>Bacillati</taxon>
        <taxon>Actinomycetota</taxon>
        <taxon>Actinomycetes</taxon>
        <taxon>Mycobacteriales</taxon>
        <taxon>Mycobacteriaceae</taxon>
        <taxon>Mycobacterium</taxon>
    </lineage>
</organism>
<dbReference type="GO" id="GO:0016491">
    <property type="term" value="F:oxidoreductase activity"/>
    <property type="evidence" value="ECO:0007669"/>
    <property type="project" value="InterPro"/>
</dbReference>
<protein>
    <recommendedName>
        <fullName evidence="3">Diiron oxygenase</fullName>
    </recommendedName>
</protein>
<comment type="caution">
    <text evidence="1">The sequence shown here is derived from an EMBL/GenBank/DDBJ whole genome shotgun (WGS) entry which is preliminary data.</text>
</comment>
<name>A0A1X0AP01_9MYCO</name>
<evidence type="ECO:0008006" key="3">
    <source>
        <dbReference type="Google" id="ProtNLM"/>
    </source>
</evidence>
<dbReference type="SUPFAM" id="SSF47240">
    <property type="entry name" value="Ferritin-like"/>
    <property type="match status" value="1"/>
</dbReference>
<dbReference type="Proteomes" id="UP000192448">
    <property type="component" value="Unassembled WGS sequence"/>
</dbReference>
<dbReference type="Pfam" id="PF11583">
    <property type="entry name" value="AurF"/>
    <property type="match status" value="1"/>
</dbReference>
<reference evidence="1 2" key="1">
    <citation type="submission" date="2017-02" db="EMBL/GenBank/DDBJ databases">
        <title>The new phylogeny of genus Mycobacterium.</title>
        <authorList>
            <person name="Tortoli E."/>
            <person name="Trovato A."/>
            <person name="Cirillo D.M."/>
        </authorList>
    </citation>
    <scope>NUCLEOTIDE SEQUENCE [LARGE SCALE GENOMIC DNA]</scope>
    <source>
        <strain evidence="1 2">RW6</strain>
    </source>
</reference>
<accession>A0A1X0AP01</accession>
<dbReference type="Gene3D" id="1.10.620.20">
    <property type="entry name" value="Ribonucleotide Reductase, subunit A"/>
    <property type="match status" value="1"/>
</dbReference>
<dbReference type="InterPro" id="IPR025859">
    <property type="entry name" value="AurF/CmlI"/>
</dbReference>
<proteinExistence type="predicted"/>
<dbReference type="AlphaFoldDB" id="A0A1X0AP01"/>
<gene>
    <name evidence="1" type="ORF">BST13_24495</name>
</gene>
<evidence type="ECO:0000313" key="2">
    <source>
        <dbReference type="Proteomes" id="UP000192448"/>
    </source>
</evidence>
<dbReference type="RefSeq" id="WP_211296175.1">
    <property type="nucleotide sequence ID" value="NZ_MVHF01000029.1"/>
</dbReference>